<feature type="signal peptide" evidence="2">
    <location>
        <begin position="1"/>
        <end position="20"/>
    </location>
</feature>
<feature type="compositionally biased region" description="Polar residues" evidence="1">
    <location>
        <begin position="18"/>
        <end position="38"/>
    </location>
</feature>
<accession>A0A654DLT5</accession>
<evidence type="ECO:0000256" key="2">
    <source>
        <dbReference type="SAM" id="SignalP"/>
    </source>
</evidence>
<organism evidence="3 5">
    <name type="scientific">Sphingobacterium multivorum</name>
    <dbReference type="NCBI Taxonomy" id="28454"/>
    <lineage>
        <taxon>Bacteria</taxon>
        <taxon>Pseudomonadati</taxon>
        <taxon>Bacteroidota</taxon>
        <taxon>Sphingobacteriia</taxon>
        <taxon>Sphingobacteriales</taxon>
        <taxon>Sphingobacteriaceae</taxon>
        <taxon>Sphingobacterium</taxon>
    </lineage>
</organism>
<dbReference type="AlphaFoldDB" id="A0A2X2JF91"/>
<evidence type="ECO:0000313" key="6">
    <source>
        <dbReference type="Proteomes" id="UP000432350"/>
    </source>
</evidence>
<dbReference type="Proteomes" id="UP000251241">
    <property type="component" value="Unassembled WGS sequence"/>
</dbReference>
<dbReference type="EMBL" id="UAUU01000008">
    <property type="protein sequence ID" value="SPZ85885.1"/>
    <property type="molecule type" value="Genomic_DNA"/>
</dbReference>
<feature type="region of interest" description="Disordered" evidence="1">
    <location>
        <begin position="18"/>
        <end position="68"/>
    </location>
</feature>
<dbReference type="Proteomes" id="UP000432350">
    <property type="component" value="Unassembled WGS sequence"/>
</dbReference>
<evidence type="ECO:0000313" key="5">
    <source>
        <dbReference type="Proteomes" id="UP000251241"/>
    </source>
</evidence>
<protein>
    <recommendedName>
        <fullName evidence="7">Lipoprotein</fullName>
    </recommendedName>
</protein>
<feature type="chain" id="PRO_5044071688" description="Lipoprotein" evidence="2">
    <location>
        <begin position="21"/>
        <end position="68"/>
    </location>
</feature>
<dbReference type="EMBL" id="CABWMV010000025">
    <property type="protein sequence ID" value="VXD05334.1"/>
    <property type="molecule type" value="Genomic_DNA"/>
</dbReference>
<evidence type="ECO:0000313" key="3">
    <source>
        <dbReference type="EMBL" id="SPZ85885.1"/>
    </source>
</evidence>
<gene>
    <name evidence="3" type="ORF">NCTC11343_02450</name>
    <name evidence="4" type="ORF">SPHINGO8BC_60468</name>
</gene>
<sequence>MKKISLLILAILGLWGCGNSSNKGNQANGSYDSSNTPDDGQVGVGINDSLGRDSTDSLQRQPSPAKPD</sequence>
<reference evidence="4 6" key="2">
    <citation type="submission" date="2019-10" db="EMBL/GenBank/DDBJ databases">
        <authorList>
            <person name="Karimi E."/>
        </authorList>
    </citation>
    <scope>NUCLEOTIDE SEQUENCE [LARGE SCALE GENOMIC DNA]</scope>
    <source>
        <strain evidence="4 6">Sphingobacterium sp. 8BC</strain>
    </source>
</reference>
<reference evidence="3 5" key="1">
    <citation type="submission" date="2018-06" db="EMBL/GenBank/DDBJ databases">
        <authorList>
            <consortium name="Pathogen Informatics"/>
            <person name="Doyle S."/>
        </authorList>
    </citation>
    <scope>NUCLEOTIDE SEQUENCE [LARGE SCALE GENOMIC DNA]</scope>
    <source>
        <strain evidence="3 5">NCTC11343</strain>
    </source>
</reference>
<keyword evidence="2" id="KW-0732">Signal</keyword>
<evidence type="ECO:0000313" key="4">
    <source>
        <dbReference type="EMBL" id="VXD05334.1"/>
    </source>
</evidence>
<name>A0A2X2JF91_SPHMU</name>
<dbReference type="RefSeq" id="WP_046676320.1">
    <property type="nucleotide sequence ID" value="NZ_CP068086.1"/>
</dbReference>
<evidence type="ECO:0008006" key="7">
    <source>
        <dbReference type="Google" id="ProtNLM"/>
    </source>
</evidence>
<evidence type="ECO:0000256" key="1">
    <source>
        <dbReference type="SAM" id="MobiDB-lite"/>
    </source>
</evidence>
<proteinExistence type="predicted"/>
<accession>A0A2X2JF91</accession>
<dbReference type="GeneID" id="97180835"/>